<feature type="transmembrane region" description="Helical" evidence="7">
    <location>
        <begin position="112"/>
        <end position="133"/>
    </location>
</feature>
<comment type="subcellular location">
    <subcellularLocation>
        <location evidence="1">Membrane</location>
        <topology evidence="1">Multi-pass membrane protein</topology>
    </subcellularLocation>
</comment>
<feature type="non-terminal residue" evidence="9">
    <location>
        <position position="1"/>
    </location>
</feature>
<evidence type="ECO:0000256" key="3">
    <source>
        <dbReference type="ARBA" id="ARBA00022448"/>
    </source>
</evidence>
<comment type="caution">
    <text evidence="9">The sequence shown here is derived from an EMBL/GenBank/DDBJ whole genome shotgun (WGS) entry which is preliminary data.</text>
</comment>
<dbReference type="AlphaFoldDB" id="A0A2M7QIN9"/>
<dbReference type="Pfam" id="PF07690">
    <property type="entry name" value="MFS_1"/>
    <property type="match status" value="1"/>
</dbReference>
<evidence type="ECO:0000313" key="9">
    <source>
        <dbReference type="EMBL" id="PIY72169.1"/>
    </source>
</evidence>
<dbReference type="InterPro" id="IPR011701">
    <property type="entry name" value="MFS"/>
</dbReference>
<feature type="transmembrane region" description="Helical" evidence="7">
    <location>
        <begin position="201"/>
        <end position="219"/>
    </location>
</feature>
<sequence>TAAYSFFQLVASPILGKLSDRYGRKKILMISQFGSAIGYLMFAFSNNLPLLFVSRIIDGITGGNISIAQAYIADVTTKENRAKGMGMIGAAFGLGFIFGPAIGGFLSQFGYMYPALFAMVVGLITVLLTHLFLPETVNIKEREHIAPTPFSLIEIKKVLIKSGIGYLIVIFLLLNTSFSLFTGIFALWTQKKFGFGATENGYFFAYIGILSVIAQLKVLPYLATRFKENKLLAYSTFYLFLGLFFLPFVTRWEYLLFTQLFIVLGNSMANPSIQALASENVQKEEYGETLGFLSSAGSVGRIIGPIIGGELFDYWGINSPFFFGSLIILIVFVYLQVRLRRKLPLL</sequence>
<dbReference type="InterPro" id="IPR005829">
    <property type="entry name" value="Sugar_transporter_CS"/>
</dbReference>
<proteinExistence type="inferred from homology"/>
<evidence type="ECO:0000313" key="10">
    <source>
        <dbReference type="Proteomes" id="UP000229401"/>
    </source>
</evidence>
<evidence type="ECO:0000256" key="5">
    <source>
        <dbReference type="ARBA" id="ARBA00022989"/>
    </source>
</evidence>
<keyword evidence="4 7" id="KW-0812">Transmembrane</keyword>
<feature type="transmembrane region" description="Helical" evidence="7">
    <location>
        <begin position="164"/>
        <end position="189"/>
    </location>
</feature>
<dbReference type="Proteomes" id="UP000229401">
    <property type="component" value="Unassembled WGS sequence"/>
</dbReference>
<dbReference type="SUPFAM" id="SSF103473">
    <property type="entry name" value="MFS general substrate transporter"/>
    <property type="match status" value="1"/>
</dbReference>
<feature type="transmembrane region" description="Helical" evidence="7">
    <location>
        <begin position="231"/>
        <end position="250"/>
    </location>
</feature>
<feature type="domain" description="Major facilitator superfamily (MFS) profile" evidence="8">
    <location>
        <begin position="1"/>
        <end position="342"/>
    </location>
</feature>
<accession>A0A2M7QIN9</accession>
<dbReference type="InterPro" id="IPR001958">
    <property type="entry name" value="Tet-R_TetA/multi-R_MdtG-like"/>
</dbReference>
<dbReference type="Gene3D" id="1.20.1250.20">
    <property type="entry name" value="MFS general substrate transporter like domains"/>
    <property type="match status" value="1"/>
</dbReference>
<evidence type="ECO:0000256" key="2">
    <source>
        <dbReference type="ARBA" id="ARBA00007520"/>
    </source>
</evidence>
<dbReference type="PRINTS" id="PR01035">
    <property type="entry name" value="TCRTETA"/>
</dbReference>
<reference evidence="10" key="1">
    <citation type="submission" date="2017-09" db="EMBL/GenBank/DDBJ databases">
        <title>Depth-based differentiation of microbial function through sediment-hosted aquifers and enrichment of novel symbionts in the deep terrestrial subsurface.</title>
        <authorList>
            <person name="Probst A.J."/>
            <person name="Ladd B."/>
            <person name="Jarett J.K."/>
            <person name="Geller-Mcgrath D.E."/>
            <person name="Sieber C.M.K."/>
            <person name="Emerson J.B."/>
            <person name="Anantharaman K."/>
            <person name="Thomas B.C."/>
            <person name="Malmstrom R."/>
            <person name="Stieglmeier M."/>
            <person name="Klingl A."/>
            <person name="Woyke T."/>
            <person name="Ryan C.M."/>
            <person name="Banfield J.F."/>
        </authorList>
    </citation>
    <scope>NUCLEOTIDE SEQUENCE [LARGE SCALE GENOMIC DNA]</scope>
</reference>
<dbReference type="PROSITE" id="PS00216">
    <property type="entry name" value="SUGAR_TRANSPORT_1"/>
    <property type="match status" value="1"/>
</dbReference>
<dbReference type="InterPro" id="IPR036259">
    <property type="entry name" value="MFS_trans_sf"/>
</dbReference>
<evidence type="ECO:0000256" key="4">
    <source>
        <dbReference type="ARBA" id="ARBA00022692"/>
    </source>
</evidence>
<dbReference type="EMBL" id="PFLI01000077">
    <property type="protein sequence ID" value="PIY72169.1"/>
    <property type="molecule type" value="Genomic_DNA"/>
</dbReference>
<feature type="transmembrane region" description="Helical" evidence="7">
    <location>
        <begin position="27"/>
        <end position="44"/>
    </location>
</feature>
<evidence type="ECO:0000256" key="7">
    <source>
        <dbReference type="SAM" id="Phobius"/>
    </source>
</evidence>
<dbReference type="PANTHER" id="PTHR23504:SF15">
    <property type="entry name" value="MAJOR FACILITATOR SUPERFAMILY (MFS) PROFILE DOMAIN-CONTAINING PROTEIN"/>
    <property type="match status" value="1"/>
</dbReference>
<gene>
    <name evidence="9" type="ORF">COY87_02390</name>
</gene>
<keyword evidence="3" id="KW-0813">Transport</keyword>
<organism evidence="9 10">
    <name type="scientific">Candidatus Roizmanbacteria bacterium CG_4_10_14_0_8_um_filter_33_9</name>
    <dbReference type="NCBI Taxonomy" id="1974826"/>
    <lineage>
        <taxon>Bacteria</taxon>
        <taxon>Candidatus Roizmaniibacteriota</taxon>
    </lineage>
</organism>
<evidence type="ECO:0000256" key="1">
    <source>
        <dbReference type="ARBA" id="ARBA00004141"/>
    </source>
</evidence>
<evidence type="ECO:0000259" key="8">
    <source>
        <dbReference type="PROSITE" id="PS50850"/>
    </source>
</evidence>
<protein>
    <recommendedName>
        <fullName evidence="8">Major facilitator superfamily (MFS) profile domain-containing protein</fullName>
    </recommendedName>
</protein>
<comment type="similarity">
    <text evidence="2">Belongs to the major facilitator superfamily. TCR/Tet family.</text>
</comment>
<keyword evidence="6 7" id="KW-0472">Membrane</keyword>
<dbReference type="GO" id="GO:0022857">
    <property type="term" value="F:transmembrane transporter activity"/>
    <property type="evidence" value="ECO:0007669"/>
    <property type="project" value="InterPro"/>
</dbReference>
<evidence type="ECO:0000256" key="6">
    <source>
        <dbReference type="ARBA" id="ARBA00023136"/>
    </source>
</evidence>
<dbReference type="PANTHER" id="PTHR23504">
    <property type="entry name" value="MAJOR FACILITATOR SUPERFAMILY DOMAIN-CONTAINING PROTEIN 10"/>
    <property type="match status" value="1"/>
</dbReference>
<name>A0A2M7QIN9_9BACT</name>
<dbReference type="PROSITE" id="PS50850">
    <property type="entry name" value="MFS"/>
    <property type="match status" value="1"/>
</dbReference>
<dbReference type="InterPro" id="IPR020846">
    <property type="entry name" value="MFS_dom"/>
</dbReference>
<feature type="transmembrane region" description="Helical" evidence="7">
    <location>
        <begin position="314"/>
        <end position="335"/>
    </location>
</feature>
<dbReference type="CDD" id="cd17330">
    <property type="entry name" value="MFS_SLC46_TetA_like"/>
    <property type="match status" value="1"/>
</dbReference>
<keyword evidence="5 7" id="KW-1133">Transmembrane helix</keyword>
<feature type="transmembrane region" description="Helical" evidence="7">
    <location>
        <begin position="85"/>
        <end position="106"/>
    </location>
</feature>
<dbReference type="GO" id="GO:0016020">
    <property type="term" value="C:membrane"/>
    <property type="evidence" value="ECO:0007669"/>
    <property type="project" value="UniProtKB-SubCell"/>
</dbReference>